<accession>A0AA35M8B4</accession>
<dbReference type="Proteomes" id="UP001160390">
    <property type="component" value="Unassembled WGS sequence"/>
</dbReference>
<feature type="domain" description="Acyl-CoA dehydrogenase/oxidase C-terminal" evidence="2">
    <location>
        <begin position="102"/>
        <end position="245"/>
    </location>
</feature>
<dbReference type="Pfam" id="PF00441">
    <property type="entry name" value="Acyl-CoA_dh_1"/>
    <property type="match status" value="1"/>
</dbReference>
<dbReference type="InterPro" id="IPR009075">
    <property type="entry name" value="AcylCo_DH/oxidase_C"/>
</dbReference>
<dbReference type="Gene3D" id="1.20.140.10">
    <property type="entry name" value="Butyryl-CoA Dehydrogenase, subunit A, domain 3"/>
    <property type="match status" value="1"/>
</dbReference>
<gene>
    <name evidence="3" type="ORF">CCHLO57077_00006065</name>
</gene>
<name>A0AA35M8B4_9HYPO</name>
<evidence type="ECO:0000256" key="1">
    <source>
        <dbReference type="ARBA" id="ARBA00022630"/>
    </source>
</evidence>
<comment type="caution">
    <text evidence="3">The sequence shown here is derived from an EMBL/GenBank/DDBJ whole genome shotgun (WGS) entry which is preliminary data.</text>
</comment>
<dbReference type="InterPro" id="IPR036250">
    <property type="entry name" value="AcylCo_DH-like_C"/>
</dbReference>
<sequence>MDGSSTGRSAGWDDKGADPACVVCRMVDESSSQNQDLDPASLTIILLVTRETIASNGASRYQVVGEPPLSGHMATSGPHTRFTDFYVPAENLLVISTKATDIIERTFGISAALVGAMATGIMRTALSEALDFARSDTRWGSKSIIHHQSVADKLIDCKMRVNTSRLLTWKAAHDLDNDKLDWRDQLESALHAKIYTSDTAVVCVLDTIKVVGISAYSKKTKFPSLLEDVICYPLFDGGNVGVRRRQLEKIISAKEYAVEPRIRNRL</sequence>
<dbReference type="GO" id="GO:0003995">
    <property type="term" value="F:acyl-CoA dehydrogenase activity"/>
    <property type="evidence" value="ECO:0007669"/>
    <property type="project" value="TreeGrafter"/>
</dbReference>
<organism evidence="3 4">
    <name type="scientific">Clonostachys chloroleuca</name>
    <dbReference type="NCBI Taxonomy" id="1926264"/>
    <lineage>
        <taxon>Eukaryota</taxon>
        <taxon>Fungi</taxon>
        <taxon>Dikarya</taxon>
        <taxon>Ascomycota</taxon>
        <taxon>Pezizomycotina</taxon>
        <taxon>Sordariomycetes</taxon>
        <taxon>Hypocreomycetidae</taxon>
        <taxon>Hypocreales</taxon>
        <taxon>Bionectriaceae</taxon>
        <taxon>Clonostachys</taxon>
    </lineage>
</organism>
<protein>
    <recommendedName>
        <fullName evidence="2">Acyl-CoA dehydrogenase/oxidase C-terminal domain-containing protein</fullName>
    </recommendedName>
</protein>
<proteinExistence type="predicted"/>
<evidence type="ECO:0000259" key="2">
    <source>
        <dbReference type="Pfam" id="PF00441"/>
    </source>
</evidence>
<dbReference type="EMBL" id="CABFNP030001195">
    <property type="protein sequence ID" value="CAI6091909.1"/>
    <property type="molecule type" value="Genomic_DNA"/>
</dbReference>
<reference evidence="3" key="1">
    <citation type="submission" date="2023-01" db="EMBL/GenBank/DDBJ databases">
        <authorList>
            <person name="Piombo E."/>
        </authorList>
    </citation>
    <scope>NUCLEOTIDE SEQUENCE</scope>
</reference>
<dbReference type="AlphaFoldDB" id="A0AA35M8B4"/>
<keyword evidence="4" id="KW-1185">Reference proteome</keyword>
<dbReference type="GO" id="GO:0046359">
    <property type="term" value="P:butyrate catabolic process"/>
    <property type="evidence" value="ECO:0007669"/>
    <property type="project" value="TreeGrafter"/>
</dbReference>
<evidence type="ECO:0000313" key="3">
    <source>
        <dbReference type="EMBL" id="CAI6091909.1"/>
    </source>
</evidence>
<dbReference type="SUPFAM" id="SSF47203">
    <property type="entry name" value="Acyl-CoA dehydrogenase C-terminal domain-like"/>
    <property type="match status" value="1"/>
</dbReference>
<dbReference type="InterPro" id="IPR046373">
    <property type="entry name" value="Acyl-CoA_Oxase/DH_mid-dom_sf"/>
</dbReference>
<evidence type="ECO:0000313" key="4">
    <source>
        <dbReference type="Proteomes" id="UP001160390"/>
    </source>
</evidence>
<dbReference type="GO" id="GO:0033539">
    <property type="term" value="P:fatty acid beta-oxidation using acyl-CoA dehydrogenase"/>
    <property type="evidence" value="ECO:0007669"/>
    <property type="project" value="TreeGrafter"/>
</dbReference>
<dbReference type="Gene3D" id="2.40.110.10">
    <property type="entry name" value="Butyryl-CoA Dehydrogenase, subunit A, domain 2"/>
    <property type="match status" value="1"/>
</dbReference>
<dbReference type="PANTHER" id="PTHR43884:SF12">
    <property type="entry name" value="ISOVALERYL-COA DEHYDROGENASE, MITOCHONDRIAL-RELATED"/>
    <property type="match status" value="1"/>
</dbReference>
<keyword evidence="1" id="KW-0285">Flavoprotein</keyword>
<dbReference type="PANTHER" id="PTHR43884">
    <property type="entry name" value="ACYL-COA DEHYDROGENASE"/>
    <property type="match status" value="1"/>
</dbReference>